<keyword evidence="6" id="KW-0744">Spermatogenesis</keyword>
<comment type="subunit">
    <text evidence="9">Interacts with DAZ1 and DAZL.</text>
</comment>
<gene>
    <name evidence="14" type="primary">Boll</name>
    <name evidence="14" type="ORF">ELAFOR_R01423</name>
</gene>
<keyword evidence="5" id="KW-0810">Translation regulation</keyword>
<dbReference type="Pfam" id="PF00076">
    <property type="entry name" value="RRM_1"/>
    <property type="match status" value="1"/>
</dbReference>
<dbReference type="GO" id="GO:0051321">
    <property type="term" value="P:meiotic cell cycle"/>
    <property type="evidence" value="ECO:0007669"/>
    <property type="project" value="UniProtKB-ARBA"/>
</dbReference>
<dbReference type="GO" id="GO:0005737">
    <property type="term" value="C:cytoplasm"/>
    <property type="evidence" value="ECO:0007669"/>
    <property type="project" value="UniProtKB-SubCell"/>
</dbReference>
<evidence type="ECO:0000256" key="12">
    <source>
        <dbReference type="SAM" id="MobiDB-lite"/>
    </source>
</evidence>
<evidence type="ECO:0000256" key="6">
    <source>
        <dbReference type="ARBA" id="ARBA00022871"/>
    </source>
</evidence>
<dbReference type="GO" id="GO:0045948">
    <property type="term" value="P:positive regulation of translational initiation"/>
    <property type="evidence" value="ECO:0007669"/>
    <property type="project" value="TreeGrafter"/>
</dbReference>
<dbReference type="GO" id="GO:0008494">
    <property type="term" value="F:translation activator activity"/>
    <property type="evidence" value="ECO:0007669"/>
    <property type="project" value="TreeGrafter"/>
</dbReference>
<accession>A0A851USB2</accession>
<keyword evidence="3" id="KW-0963">Cytoplasm</keyword>
<evidence type="ECO:0000313" key="15">
    <source>
        <dbReference type="Proteomes" id="UP000623542"/>
    </source>
</evidence>
<dbReference type="GO" id="GO:0007283">
    <property type="term" value="P:spermatogenesis"/>
    <property type="evidence" value="ECO:0007669"/>
    <property type="project" value="UniProtKB-KW"/>
</dbReference>
<organism evidence="14 15">
    <name type="scientific">Elachura formosa</name>
    <name type="common">spotted wren-babbler</name>
    <dbReference type="NCBI Taxonomy" id="1463973"/>
    <lineage>
        <taxon>Eukaryota</taxon>
        <taxon>Metazoa</taxon>
        <taxon>Chordata</taxon>
        <taxon>Craniata</taxon>
        <taxon>Vertebrata</taxon>
        <taxon>Euteleostomi</taxon>
        <taxon>Archelosauria</taxon>
        <taxon>Archosauria</taxon>
        <taxon>Dinosauria</taxon>
        <taxon>Saurischia</taxon>
        <taxon>Theropoda</taxon>
        <taxon>Coelurosauria</taxon>
        <taxon>Aves</taxon>
        <taxon>Neognathae</taxon>
        <taxon>Neoaves</taxon>
        <taxon>Telluraves</taxon>
        <taxon>Australaves</taxon>
        <taxon>Passeriformes</taxon>
        <taxon>Elachuridae</taxon>
        <taxon>Elachura</taxon>
    </lineage>
</organism>
<dbReference type="Gene3D" id="3.30.70.330">
    <property type="match status" value="1"/>
</dbReference>
<dbReference type="Proteomes" id="UP000623542">
    <property type="component" value="Unassembled WGS sequence"/>
</dbReference>
<dbReference type="PANTHER" id="PTHR11176">
    <property type="entry name" value="BOULE-RELATED"/>
    <property type="match status" value="1"/>
</dbReference>
<evidence type="ECO:0000256" key="2">
    <source>
        <dbReference type="ARBA" id="ARBA00022473"/>
    </source>
</evidence>
<feature type="non-terminal residue" evidence="14">
    <location>
        <position position="273"/>
    </location>
</feature>
<evidence type="ECO:0000256" key="7">
    <source>
        <dbReference type="ARBA" id="ARBA00022884"/>
    </source>
</evidence>
<dbReference type="InterPro" id="IPR012677">
    <property type="entry name" value="Nucleotide-bd_a/b_plait_sf"/>
</dbReference>
<evidence type="ECO:0000256" key="9">
    <source>
        <dbReference type="ARBA" id="ARBA00062241"/>
    </source>
</evidence>
<evidence type="ECO:0000256" key="1">
    <source>
        <dbReference type="ARBA" id="ARBA00004496"/>
    </source>
</evidence>
<evidence type="ECO:0000256" key="10">
    <source>
        <dbReference type="ARBA" id="ARBA00072848"/>
    </source>
</evidence>
<keyword evidence="15" id="KW-1185">Reference proteome</keyword>
<feature type="domain" description="RRM" evidence="13">
    <location>
        <begin position="38"/>
        <end position="115"/>
    </location>
</feature>
<reference evidence="14" key="1">
    <citation type="submission" date="2019-09" db="EMBL/GenBank/DDBJ databases">
        <title>Bird 10,000 Genomes (B10K) Project - Family phase.</title>
        <authorList>
            <person name="Zhang G."/>
        </authorList>
    </citation>
    <scope>NUCLEOTIDE SEQUENCE</scope>
    <source>
        <strain evidence="14">B10K-IZCAS-20218</strain>
        <tissue evidence="14">Blood</tissue>
    </source>
</reference>
<sequence length="273" mass="30196">QATDQMQTESLPSNPNTVSPMRLNGLIGSPRFGAVIPNRIFVGGIDLQTDENDLKTFFAQYGSVTEVKIIYDRTGVSKRYGFVSFETQQDAQKILQDAKNLKYKDKSLTLGPAIRKQVHMYATTAVSPEAGTMYLTTSSGYPYVYRNGMAYFHTSEVSAVQQPWPSRSVSSSAVMVALPVYQSPTYHYQAPTQCISSQWQWPVPQSLTSSPPLLYLQPSEVFYQPIGVNQEGGCVYPPLLMEAAVPELYSDHGVQTLHHQPCVLTVIAMPAAE</sequence>
<keyword evidence="4" id="KW-0221">Differentiation</keyword>
<evidence type="ECO:0000259" key="13">
    <source>
        <dbReference type="PROSITE" id="PS50102"/>
    </source>
</evidence>
<name>A0A851USB2_9PASS</name>
<evidence type="ECO:0000256" key="4">
    <source>
        <dbReference type="ARBA" id="ARBA00022782"/>
    </source>
</evidence>
<dbReference type="GO" id="GO:0070935">
    <property type="term" value="P:3'-UTR-mediated mRNA stabilization"/>
    <property type="evidence" value="ECO:0007669"/>
    <property type="project" value="TreeGrafter"/>
</dbReference>
<dbReference type="OrthoDB" id="762982at2759"/>
<feature type="region of interest" description="Disordered" evidence="12">
    <location>
        <begin position="1"/>
        <end position="20"/>
    </location>
</feature>
<comment type="subcellular location">
    <subcellularLocation>
        <location evidence="1">Cytoplasm</location>
    </subcellularLocation>
</comment>
<dbReference type="SMART" id="SM00360">
    <property type="entry name" value="RRM"/>
    <property type="match status" value="1"/>
</dbReference>
<dbReference type="GO" id="GO:0003730">
    <property type="term" value="F:mRNA 3'-UTR binding"/>
    <property type="evidence" value="ECO:0007669"/>
    <property type="project" value="TreeGrafter"/>
</dbReference>
<dbReference type="GO" id="GO:0030154">
    <property type="term" value="P:cell differentiation"/>
    <property type="evidence" value="ECO:0007669"/>
    <property type="project" value="UniProtKB-KW"/>
</dbReference>
<dbReference type="PANTHER" id="PTHR11176:SF10">
    <property type="entry name" value="PROTEIN BOULE-LIKE"/>
    <property type="match status" value="1"/>
</dbReference>
<evidence type="ECO:0000256" key="5">
    <source>
        <dbReference type="ARBA" id="ARBA00022845"/>
    </source>
</evidence>
<keyword evidence="2" id="KW-0217">Developmental protein</keyword>
<evidence type="ECO:0000256" key="3">
    <source>
        <dbReference type="ARBA" id="ARBA00022490"/>
    </source>
</evidence>
<dbReference type="InterPro" id="IPR035979">
    <property type="entry name" value="RBD_domain_sf"/>
</dbReference>
<evidence type="ECO:0000256" key="11">
    <source>
        <dbReference type="PROSITE-ProRule" id="PRU00176"/>
    </source>
</evidence>
<feature type="non-terminal residue" evidence="14">
    <location>
        <position position="1"/>
    </location>
</feature>
<dbReference type="PROSITE" id="PS50102">
    <property type="entry name" value="RRM"/>
    <property type="match status" value="1"/>
</dbReference>
<dbReference type="SUPFAM" id="SSF54928">
    <property type="entry name" value="RNA-binding domain, RBD"/>
    <property type="match status" value="1"/>
</dbReference>
<protein>
    <recommendedName>
        <fullName evidence="10">Protein boule-like</fullName>
    </recommendedName>
</protein>
<comment type="caution">
    <text evidence="14">The sequence shown here is derived from an EMBL/GenBank/DDBJ whole genome shotgun (WGS) entry which is preliminary data.</text>
</comment>
<evidence type="ECO:0000256" key="8">
    <source>
        <dbReference type="ARBA" id="ARBA00060279"/>
    </source>
</evidence>
<feature type="compositionally biased region" description="Polar residues" evidence="12">
    <location>
        <begin position="1"/>
        <end position="19"/>
    </location>
</feature>
<dbReference type="AlphaFoldDB" id="A0A851USB2"/>
<comment type="function">
    <text evidence="8">Probable RNA-binding protein, which may be required during spermatogenesis. May act by binding to the 3'-UTR of mRNAs and regulating their translation.</text>
</comment>
<dbReference type="EMBL" id="WBNG01001278">
    <property type="protein sequence ID" value="NXD30243.1"/>
    <property type="molecule type" value="Genomic_DNA"/>
</dbReference>
<proteinExistence type="predicted"/>
<dbReference type="FunFam" id="3.30.70.330:FF:000167">
    <property type="entry name" value="protein boule-like isoform X1"/>
    <property type="match status" value="1"/>
</dbReference>
<keyword evidence="7 11" id="KW-0694">RNA-binding</keyword>
<dbReference type="InterPro" id="IPR000504">
    <property type="entry name" value="RRM_dom"/>
</dbReference>
<evidence type="ECO:0000313" key="14">
    <source>
        <dbReference type="EMBL" id="NXD30243.1"/>
    </source>
</evidence>